<dbReference type="EMBL" id="CAUYUJ010019350">
    <property type="protein sequence ID" value="CAK0890423.1"/>
    <property type="molecule type" value="Genomic_DNA"/>
</dbReference>
<proteinExistence type="predicted"/>
<name>A0ABN9WUC3_9DINO</name>
<keyword evidence="3" id="KW-1185">Reference proteome</keyword>
<organism evidence="2 3">
    <name type="scientific">Prorocentrum cordatum</name>
    <dbReference type="NCBI Taxonomy" id="2364126"/>
    <lineage>
        <taxon>Eukaryota</taxon>
        <taxon>Sar</taxon>
        <taxon>Alveolata</taxon>
        <taxon>Dinophyceae</taxon>
        <taxon>Prorocentrales</taxon>
        <taxon>Prorocentraceae</taxon>
        <taxon>Prorocentrum</taxon>
    </lineage>
</organism>
<feature type="non-terminal residue" evidence="2">
    <location>
        <position position="105"/>
    </location>
</feature>
<gene>
    <name evidence="2" type="ORF">PCOR1329_LOCUS70671</name>
</gene>
<evidence type="ECO:0000313" key="2">
    <source>
        <dbReference type="EMBL" id="CAK0890423.1"/>
    </source>
</evidence>
<feature type="region of interest" description="Disordered" evidence="1">
    <location>
        <begin position="82"/>
        <end position="105"/>
    </location>
</feature>
<sequence length="105" mass="12316">MSKLDGPYRRFRSFSRGRPCYVKKSKHLVYLYWQGGQWRIGREFGSKDSMARVKDFQESKTETPCLPYEPYPSTWKVWQRADADGSGADTKKKAAPVPQMRVYEK</sequence>
<accession>A0ABN9WUC3</accession>
<evidence type="ECO:0000313" key="3">
    <source>
        <dbReference type="Proteomes" id="UP001189429"/>
    </source>
</evidence>
<dbReference type="Proteomes" id="UP001189429">
    <property type="component" value="Unassembled WGS sequence"/>
</dbReference>
<protein>
    <recommendedName>
        <fullName evidence="4">AP2/ERF domain-containing protein</fullName>
    </recommendedName>
</protein>
<evidence type="ECO:0008006" key="4">
    <source>
        <dbReference type="Google" id="ProtNLM"/>
    </source>
</evidence>
<evidence type="ECO:0000256" key="1">
    <source>
        <dbReference type="SAM" id="MobiDB-lite"/>
    </source>
</evidence>
<reference evidence="2" key="1">
    <citation type="submission" date="2023-10" db="EMBL/GenBank/DDBJ databases">
        <authorList>
            <person name="Chen Y."/>
            <person name="Shah S."/>
            <person name="Dougan E. K."/>
            <person name="Thang M."/>
            <person name="Chan C."/>
        </authorList>
    </citation>
    <scope>NUCLEOTIDE SEQUENCE [LARGE SCALE GENOMIC DNA]</scope>
</reference>
<comment type="caution">
    <text evidence="2">The sequence shown here is derived from an EMBL/GenBank/DDBJ whole genome shotgun (WGS) entry which is preliminary data.</text>
</comment>